<proteinExistence type="predicted"/>
<dbReference type="InterPro" id="IPR028090">
    <property type="entry name" value="JAB_dom_prok"/>
</dbReference>
<keyword evidence="8" id="KW-1185">Reference proteome</keyword>
<evidence type="ECO:0000256" key="5">
    <source>
        <dbReference type="ARBA" id="ARBA00023049"/>
    </source>
</evidence>
<evidence type="ECO:0000256" key="3">
    <source>
        <dbReference type="ARBA" id="ARBA00022801"/>
    </source>
</evidence>
<evidence type="ECO:0000256" key="2">
    <source>
        <dbReference type="ARBA" id="ARBA00022723"/>
    </source>
</evidence>
<dbReference type="InterPro" id="IPR051929">
    <property type="entry name" value="VirAsm_ModProt"/>
</dbReference>
<evidence type="ECO:0000313" key="7">
    <source>
        <dbReference type="EMBL" id="ALI37297.1"/>
    </source>
</evidence>
<evidence type="ECO:0000256" key="1">
    <source>
        <dbReference type="ARBA" id="ARBA00022670"/>
    </source>
</evidence>
<dbReference type="PANTHER" id="PTHR34858:SF1">
    <property type="entry name" value="CYSO-CYSTEINE PEPTIDASE"/>
    <property type="match status" value="1"/>
</dbReference>
<evidence type="ECO:0000259" key="6">
    <source>
        <dbReference type="SMART" id="SM00232"/>
    </source>
</evidence>
<dbReference type="GO" id="GO:0008270">
    <property type="term" value="F:zinc ion binding"/>
    <property type="evidence" value="ECO:0007669"/>
    <property type="project" value="TreeGrafter"/>
</dbReference>
<keyword evidence="1" id="KW-0645">Protease</keyword>
<evidence type="ECO:0000313" key="8">
    <source>
        <dbReference type="Proteomes" id="UP000058925"/>
    </source>
</evidence>
<dbReference type="GeneID" id="60422973"/>
<organism evidence="7 8">
    <name type="scientific">Candidatus Nitrosocosmicus oleophilus</name>
    <dbReference type="NCBI Taxonomy" id="1353260"/>
    <lineage>
        <taxon>Archaea</taxon>
        <taxon>Nitrososphaerota</taxon>
        <taxon>Nitrososphaeria</taxon>
        <taxon>Nitrososphaerales</taxon>
        <taxon>Nitrososphaeraceae</taxon>
        <taxon>Candidatus Nitrosocosmicus</taxon>
    </lineage>
</organism>
<dbReference type="PANTHER" id="PTHR34858">
    <property type="entry name" value="CYSO-CYSTEINE PEPTIDASE"/>
    <property type="match status" value="1"/>
</dbReference>
<dbReference type="Pfam" id="PF14464">
    <property type="entry name" value="Prok-JAB"/>
    <property type="match status" value="1"/>
</dbReference>
<evidence type="ECO:0000256" key="4">
    <source>
        <dbReference type="ARBA" id="ARBA00022833"/>
    </source>
</evidence>
<dbReference type="SMART" id="SM00232">
    <property type="entry name" value="JAB_MPN"/>
    <property type="match status" value="1"/>
</dbReference>
<dbReference type="EMBL" id="CP012850">
    <property type="protein sequence ID" value="ALI37297.1"/>
    <property type="molecule type" value="Genomic_DNA"/>
</dbReference>
<dbReference type="CDD" id="cd08070">
    <property type="entry name" value="MPN_like"/>
    <property type="match status" value="1"/>
</dbReference>
<protein>
    <submittedName>
        <fullName evidence="7">Mov34/MPN/PAD-1 family protein</fullName>
    </submittedName>
</protein>
<gene>
    <name evidence="7" type="ORF">NMY3_03111</name>
</gene>
<sequence>MSHLKIAIRVSQLIILNQTANLSNPYESCALLLGSKKENLFEIKEVIPMNNRDSSEVSFTMDEIELLKIYKYAESLNTSVVGIFHSHPSKPFPSETDKTFMEINPIPWLIKSTITEEMRCFIFSDSSRGKIDGIEEIEIVIVKD</sequence>
<keyword evidence="2" id="KW-0479">Metal-binding</keyword>
<dbReference type="InterPro" id="IPR000555">
    <property type="entry name" value="JAMM/MPN+_dom"/>
</dbReference>
<dbReference type="Proteomes" id="UP000058925">
    <property type="component" value="Chromosome"/>
</dbReference>
<dbReference type="GO" id="GO:0006508">
    <property type="term" value="P:proteolysis"/>
    <property type="evidence" value="ECO:0007669"/>
    <property type="project" value="UniProtKB-KW"/>
</dbReference>
<dbReference type="AlphaFoldDB" id="A0A654M286"/>
<dbReference type="RefSeq" id="WP_196816390.1">
    <property type="nucleotide sequence ID" value="NZ_CP012850.1"/>
</dbReference>
<dbReference type="OrthoDB" id="10589at2157"/>
<dbReference type="KEGG" id="taa:NMY3_03111"/>
<accession>A0A654M286</accession>
<reference evidence="8" key="1">
    <citation type="submission" date="2015-10" db="EMBL/GenBank/DDBJ databases">
        <title>Niche specialization of a soil ammonia-oxidizing archaeon, Candidatus Nitrosocosmicus oleophilus.</title>
        <authorList>
            <person name="Jung M.-Y."/>
            <person name="Rhee S.-K."/>
        </authorList>
    </citation>
    <scope>NUCLEOTIDE SEQUENCE [LARGE SCALE GENOMIC DNA]</scope>
    <source>
        <strain evidence="8">MY3</strain>
    </source>
</reference>
<feature type="domain" description="JAB1/MPN/MOV34 metalloenzyme" evidence="6">
    <location>
        <begin position="7"/>
        <end position="139"/>
    </location>
</feature>
<keyword evidence="4" id="KW-0862">Zinc</keyword>
<dbReference type="Gene3D" id="3.40.140.10">
    <property type="entry name" value="Cytidine Deaminase, domain 2"/>
    <property type="match status" value="1"/>
</dbReference>
<keyword evidence="5" id="KW-0482">Metalloprotease</keyword>
<keyword evidence="3" id="KW-0378">Hydrolase</keyword>
<name>A0A654M286_9ARCH</name>
<dbReference type="SUPFAM" id="SSF102712">
    <property type="entry name" value="JAB1/MPN domain"/>
    <property type="match status" value="1"/>
</dbReference>
<dbReference type="GO" id="GO:0008235">
    <property type="term" value="F:metalloexopeptidase activity"/>
    <property type="evidence" value="ECO:0007669"/>
    <property type="project" value="TreeGrafter"/>
</dbReference>